<gene>
    <name evidence="2" type="primary">L174a</name>
    <name evidence="2" type="ORF">MIMI_L174a</name>
</gene>
<feature type="compositionally biased region" description="Acidic residues" evidence="1">
    <location>
        <begin position="229"/>
        <end position="238"/>
    </location>
</feature>
<organism evidence="2 3">
    <name type="scientific">Acanthamoeba polyphaga mimivirus</name>
    <name type="common">APMV</name>
    <dbReference type="NCBI Taxonomy" id="212035"/>
    <lineage>
        <taxon>Viruses</taxon>
        <taxon>Varidnaviria</taxon>
        <taxon>Bamfordvirae</taxon>
        <taxon>Nucleocytoviricota</taxon>
        <taxon>Megaviricetes</taxon>
        <taxon>Imitervirales</taxon>
        <taxon>Mimiviridae</taxon>
        <taxon>Megamimivirinae</taxon>
        <taxon>Mimivirus</taxon>
        <taxon>Mimivirus bradfordmassiliense</taxon>
    </lineage>
</organism>
<sequence>MIQYAIDDICINSACYDKIYKILIDKSLETDNLNLFNFIVEELDTVFMDVDESKLTFRQKNRLDSIKNKHSYNSTRINSIIKICLSKHSPVKNCPKIFSQLITDLGGVMEMIDHDFYKIFYRGIINYAEIVCENLIHTSPELIDDLLLKARRMEMFQLLVDHGANYKKIYKTTTDEKQKKSLKRFINNLKDKEYLEDIDDIDDSDESDDSDDSEDSDSFGDSDSSGNSEDSEDSDNSE</sequence>
<dbReference type="Proteomes" id="UP000240552">
    <property type="component" value="Segment"/>
</dbReference>
<protein>
    <submittedName>
        <fullName evidence="2">Uncharacterized protein L174a</fullName>
    </submittedName>
</protein>
<feature type="region of interest" description="Disordered" evidence="1">
    <location>
        <begin position="197"/>
        <end position="238"/>
    </location>
</feature>
<feature type="compositionally biased region" description="Acidic residues" evidence="1">
    <location>
        <begin position="197"/>
        <end position="220"/>
    </location>
</feature>
<reference evidence="2 3" key="1">
    <citation type="journal article" date="2011" name="Proc. Natl. Acad. Sci. U.S.A.">
        <title>Mimivirus shows dramatic genome reduction after intraamoebal culture.</title>
        <authorList>
            <person name="Boyer M."/>
            <person name="Azza S."/>
            <person name="Barrassi L."/>
            <person name="Klose T."/>
            <person name="Campocasso A."/>
            <person name="Pagnier I."/>
            <person name="Fournous G."/>
            <person name="Borg A."/>
            <person name="Robert C."/>
            <person name="Zhang X."/>
            <person name="Desnues C."/>
            <person name="Henrissat B."/>
            <person name="Rossmann M.G."/>
            <person name="La Scola B."/>
            <person name="Raoult D."/>
        </authorList>
    </citation>
    <scope>NUCLEOTIDE SEQUENCE [LARGE SCALE GENOMIC DNA]</scope>
    <source>
        <strain evidence="2">M4</strain>
    </source>
</reference>
<evidence type="ECO:0000256" key="1">
    <source>
        <dbReference type="SAM" id="MobiDB-lite"/>
    </source>
</evidence>
<evidence type="ECO:0000313" key="2">
    <source>
        <dbReference type="EMBL" id="AEJ34407.1"/>
    </source>
</evidence>
<proteinExistence type="predicted"/>
<organismHost>
    <name type="scientific">Acanthamoeba polyphaga</name>
    <name type="common">Amoeba</name>
    <dbReference type="NCBI Taxonomy" id="5757"/>
</organismHost>
<dbReference type="EMBL" id="JN036606">
    <property type="protein sequence ID" value="AEJ34407.1"/>
    <property type="molecule type" value="Genomic_DNA"/>
</dbReference>
<name>F8V553_MIMIV</name>
<accession>F8V553</accession>
<evidence type="ECO:0000313" key="3">
    <source>
        <dbReference type="Proteomes" id="UP000240552"/>
    </source>
</evidence>